<dbReference type="Proteomes" id="UP000724874">
    <property type="component" value="Unassembled WGS sequence"/>
</dbReference>
<evidence type="ECO:0000313" key="1">
    <source>
        <dbReference type="EMBL" id="KAF8908866.1"/>
    </source>
</evidence>
<organism evidence="1 2">
    <name type="scientific">Gymnopilus junonius</name>
    <name type="common">Spectacular rustgill mushroom</name>
    <name type="synonym">Gymnopilus spectabilis subsp. junonius</name>
    <dbReference type="NCBI Taxonomy" id="109634"/>
    <lineage>
        <taxon>Eukaryota</taxon>
        <taxon>Fungi</taxon>
        <taxon>Dikarya</taxon>
        <taxon>Basidiomycota</taxon>
        <taxon>Agaricomycotina</taxon>
        <taxon>Agaricomycetes</taxon>
        <taxon>Agaricomycetidae</taxon>
        <taxon>Agaricales</taxon>
        <taxon>Agaricineae</taxon>
        <taxon>Hymenogastraceae</taxon>
        <taxon>Gymnopilus</taxon>
    </lineage>
</organism>
<gene>
    <name evidence="1" type="ORF">CPB84DRAFT_96183</name>
</gene>
<proteinExistence type="predicted"/>
<name>A0A9P5TS65_GYMJU</name>
<sequence>MGPVHSFLSTLSFLHLTDMLTILVYSQMFFVFLPSHSSTACLTAVGTHNSISLRTRGVTRLRSPPLLDVGTGSTGNGALQLFGRILFSQKNKCCYFERRNILRTGNRAVIEREVFNVKNKRALTFKKRTLTRSQNCIIFPSNAKL</sequence>
<protein>
    <submittedName>
        <fullName evidence="1">Uncharacterized protein</fullName>
    </submittedName>
</protein>
<accession>A0A9P5TS65</accession>
<reference evidence="1" key="1">
    <citation type="submission" date="2020-11" db="EMBL/GenBank/DDBJ databases">
        <authorList>
            <consortium name="DOE Joint Genome Institute"/>
            <person name="Ahrendt S."/>
            <person name="Riley R."/>
            <person name="Andreopoulos W."/>
            <person name="LaButti K."/>
            <person name="Pangilinan J."/>
            <person name="Ruiz-duenas F.J."/>
            <person name="Barrasa J.M."/>
            <person name="Sanchez-Garcia M."/>
            <person name="Camarero S."/>
            <person name="Miyauchi S."/>
            <person name="Serrano A."/>
            <person name="Linde D."/>
            <person name="Babiker R."/>
            <person name="Drula E."/>
            <person name="Ayuso-Fernandez I."/>
            <person name="Pacheco R."/>
            <person name="Padilla G."/>
            <person name="Ferreira P."/>
            <person name="Barriuso J."/>
            <person name="Kellner H."/>
            <person name="Castanera R."/>
            <person name="Alfaro M."/>
            <person name="Ramirez L."/>
            <person name="Pisabarro A.G."/>
            <person name="Kuo A."/>
            <person name="Tritt A."/>
            <person name="Lipzen A."/>
            <person name="He G."/>
            <person name="Yan M."/>
            <person name="Ng V."/>
            <person name="Cullen D."/>
            <person name="Martin F."/>
            <person name="Rosso M.-N."/>
            <person name="Henrissat B."/>
            <person name="Hibbett D."/>
            <person name="Martinez A.T."/>
            <person name="Grigoriev I.V."/>
        </authorList>
    </citation>
    <scope>NUCLEOTIDE SEQUENCE</scope>
    <source>
        <strain evidence="1">AH 44721</strain>
    </source>
</reference>
<keyword evidence="2" id="KW-1185">Reference proteome</keyword>
<dbReference type="EMBL" id="JADNYJ010000010">
    <property type="protein sequence ID" value="KAF8908866.1"/>
    <property type="molecule type" value="Genomic_DNA"/>
</dbReference>
<dbReference type="AlphaFoldDB" id="A0A9P5TS65"/>
<comment type="caution">
    <text evidence="1">The sequence shown here is derived from an EMBL/GenBank/DDBJ whole genome shotgun (WGS) entry which is preliminary data.</text>
</comment>
<evidence type="ECO:0000313" key="2">
    <source>
        <dbReference type="Proteomes" id="UP000724874"/>
    </source>
</evidence>